<evidence type="ECO:0000313" key="2">
    <source>
        <dbReference type="EMBL" id="KAJ1088940.1"/>
    </source>
</evidence>
<name>A0AAV7LND1_PLEWA</name>
<protein>
    <submittedName>
        <fullName evidence="2">Uncharacterized protein</fullName>
    </submittedName>
</protein>
<organism evidence="2 3">
    <name type="scientific">Pleurodeles waltl</name>
    <name type="common">Iberian ribbed newt</name>
    <dbReference type="NCBI Taxonomy" id="8319"/>
    <lineage>
        <taxon>Eukaryota</taxon>
        <taxon>Metazoa</taxon>
        <taxon>Chordata</taxon>
        <taxon>Craniata</taxon>
        <taxon>Vertebrata</taxon>
        <taxon>Euteleostomi</taxon>
        <taxon>Amphibia</taxon>
        <taxon>Batrachia</taxon>
        <taxon>Caudata</taxon>
        <taxon>Salamandroidea</taxon>
        <taxon>Salamandridae</taxon>
        <taxon>Pleurodelinae</taxon>
        <taxon>Pleurodeles</taxon>
    </lineage>
</organism>
<feature type="region of interest" description="Disordered" evidence="1">
    <location>
        <begin position="1"/>
        <end position="97"/>
    </location>
</feature>
<dbReference type="AlphaFoldDB" id="A0AAV7LND1"/>
<comment type="caution">
    <text evidence="2">The sequence shown here is derived from an EMBL/GenBank/DDBJ whole genome shotgun (WGS) entry which is preliminary data.</text>
</comment>
<dbReference type="Proteomes" id="UP001066276">
    <property type="component" value="Chromosome 11"/>
</dbReference>
<feature type="compositionally biased region" description="Basic and acidic residues" evidence="1">
    <location>
        <begin position="25"/>
        <end position="34"/>
    </location>
</feature>
<sequence>MPWPSWNTNADKDDNSVLEQSAVDPWHKSKREVQRNSGELLHLLSGEKPTGETLNSPQEEEGENAPVTAVDTQDSEDEEAEYEDVDNRTSVTGQYFK</sequence>
<feature type="compositionally biased region" description="Polar residues" evidence="1">
    <location>
        <begin position="88"/>
        <end position="97"/>
    </location>
</feature>
<evidence type="ECO:0000313" key="3">
    <source>
        <dbReference type="Proteomes" id="UP001066276"/>
    </source>
</evidence>
<proteinExistence type="predicted"/>
<evidence type="ECO:0000256" key="1">
    <source>
        <dbReference type="SAM" id="MobiDB-lite"/>
    </source>
</evidence>
<feature type="compositionally biased region" description="Acidic residues" evidence="1">
    <location>
        <begin position="73"/>
        <end position="84"/>
    </location>
</feature>
<gene>
    <name evidence="2" type="ORF">NDU88_002094</name>
</gene>
<reference evidence="2" key="1">
    <citation type="journal article" date="2022" name="bioRxiv">
        <title>Sequencing and chromosome-scale assembly of the giantPleurodeles waltlgenome.</title>
        <authorList>
            <person name="Brown T."/>
            <person name="Elewa A."/>
            <person name="Iarovenko S."/>
            <person name="Subramanian E."/>
            <person name="Araus A.J."/>
            <person name="Petzold A."/>
            <person name="Susuki M."/>
            <person name="Suzuki K.-i.T."/>
            <person name="Hayashi T."/>
            <person name="Toyoda A."/>
            <person name="Oliveira C."/>
            <person name="Osipova E."/>
            <person name="Leigh N.D."/>
            <person name="Simon A."/>
            <person name="Yun M.H."/>
        </authorList>
    </citation>
    <scope>NUCLEOTIDE SEQUENCE</scope>
    <source>
        <strain evidence="2">20211129_DDA</strain>
        <tissue evidence="2">Liver</tissue>
    </source>
</reference>
<keyword evidence="3" id="KW-1185">Reference proteome</keyword>
<dbReference type="EMBL" id="JANPWB010000015">
    <property type="protein sequence ID" value="KAJ1088940.1"/>
    <property type="molecule type" value="Genomic_DNA"/>
</dbReference>
<accession>A0AAV7LND1</accession>